<name>A0A330LW06_9GAMM</name>
<keyword evidence="3" id="KW-1185">Reference proteome</keyword>
<gene>
    <name evidence="2" type="ORF">MORIYA_3950</name>
</gene>
<evidence type="ECO:0000256" key="1">
    <source>
        <dbReference type="SAM" id="MobiDB-lite"/>
    </source>
</evidence>
<dbReference type="RefSeq" id="WP_112717703.1">
    <property type="nucleotide sequence ID" value="NZ_LS483250.1"/>
</dbReference>
<accession>A0A330LW06</accession>
<evidence type="ECO:0000313" key="2">
    <source>
        <dbReference type="EMBL" id="SQD80402.1"/>
    </source>
</evidence>
<dbReference type="KEGG" id="mya:MORIYA_3950"/>
<reference evidence="3" key="1">
    <citation type="submission" date="2018-05" db="EMBL/GenBank/DDBJ databases">
        <authorList>
            <person name="Cea G.-C."/>
            <person name="William W."/>
        </authorList>
    </citation>
    <scope>NUCLEOTIDE SEQUENCE [LARGE SCALE GENOMIC DNA]</scope>
    <source>
        <strain evidence="3">DB21MT 5</strain>
    </source>
</reference>
<dbReference type="AlphaFoldDB" id="A0A330LW06"/>
<proteinExistence type="predicted"/>
<dbReference type="Proteomes" id="UP000250163">
    <property type="component" value="Chromosome MORIYA"/>
</dbReference>
<protein>
    <submittedName>
        <fullName evidence="2">Uncharacterized protein</fullName>
    </submittedName>
</protein>
<feature type="region of interest" description="Disordered" evidence="1">
    <location>
        <begin position="1"/>
        <end position="22"/>
    </location>
</feature>
<dbReference type="EMBL" id="LS483250">
    <property type="protein sequence ID" value="SQD80402.1"/>
    <property type="molecule type" value="Genomic_DNA"/>
</dbReference>
<sequence>MASDPDKLLKQHPGLTHSELQKVTSHVQREKDEWFLNTVMIEGHSVPFKFKRKKAYKSLTDACVNLTYYPEIETVAGFKVEIMHVVRIKKS</sequence>
<dbReference type="OrthoDB" id="5822620at2"/>
<evidence type="ECO:0000313" key="3">
    <source>
        <dbReference type="Proteomes" id="UP000250163"/>
    </source>
</evidence>
<organism evidence="2 3">
    <name type="scientific">Moritella yayanosii</name>
    <dbReference type="NCBI Taxonomy" id="69539"/>
    <lineage>
        <taxon>Bacteria</taxon>
        <taxon>Pseudomonadati</taxon>
        <taxon>Pseudomonadota</taxon>
        <taxon>Gammaproteobacteria</taxon>
        <taxon>Alteromonadales</taxon>
        <taxon>Moritellaceae</taxon>
        <taxon>Moritella</taxon>
    </lineage>
</organism>